<dbReference type="Proteomes" id="UP000467148">
    <property type="component" value="Chromosome"/>
</dbReference>
<organism evidence="2 3">
    <name type="scientific">Mycolicibacterium helvum</name>
    <dbReference type="NCBI Taxonomy" id="1534349"/>
    <lineage>
        <taxon>Bacteria</taxon>
        <taxon>Bacillati</taxon>
        <taxon>Actinomycetota</taxon>
        <taxon>Actinomycetes</taxon>
        <taxon>Mycobacteriales</taxon>
        <taxon>Mycobacteriaceae</taxon>
        <taxon>Mycolicibacterium</taxon>
    </lineage>
</organism>
<sequence>MATSSTTNERGQITPVTTASSPELLHLSGGDGEVFVTAIAIEDTQTQRDLLGDQITAQVLPDWSGRPWADLGRPIVARSVSPTSWSGFRIPSPARRWHCHVTDAATLGIG</sequence>
<reference evidence="2 3" key="1">
    <citation type="journal article" date="2019" name="Emerg. Microbes Infect.">
        <title>Comprehensive subspecies identification of 175 nontuberculous mycobacteria species based on 7547 genomic profiles.</title>
        <authorList>
            <person name="Matsumoto Y."/>
            <person name="Kinjo T."/>
            <person name="Motooka D."/>
            <person name="Nabeya D."/>
            <person name="Jung N."/>
            <person name="Uechi K."/>
            <person name="Horii T."/>
            <person name="Iida T."/>
            <person name="Fujita J."/>
            <person name="Nakamura S."/>
        </authorList>
    </citation>
    <scope>NUCLEOTIDE SEQUENCE [LARGE SCALE GENOMIC DNA]</scope>
    <source>
        <strain evidence="2 3">JCM 30396</strain>
    </source>
</reference>
<protein>
    <submittedName>
        <fullName evidence="2">Uncharacterized protein</fullName>
    </submittedName>
</protein>
<accession>A0A7I7T4M1</accession>
<gene>
    <name evidence="2" type="ORF">MHEL_21730</name>
</gene>
<evidence type="ECO:0000313" key="3">
    <source>
        <dbReference type="Proteomes" id="UP000467148"/>
    </source>
</evidence>
<dbReference type="AlphaFoldDB" id="A0A7I7T4M1"/>
<feature type="compositionally biased region" description="Polar residues" evidence="1">
    <location>
        <begin position="1"/>
        <end position="21"/>
    </location>
</feature>
<dbReference type="EMBL" id="AP022596">
    <property type="protein sequence ID" value="BBY63930.1"/>
    <property type="molecule type" value="Genomic_DNA"/>
</dbReference>
<evidence type="ECO:0000313" key="2">
    <source>
        <dbReference type="EMBL" id="BBY63930.1"/>
    </source>
</evidence>
<feature type="region of interest" description="Disordered" evidence="1">
    <location>
        <begin position="1"/>
        <end position="24"/>
    </location>
</feature>
<proteinExistence type="predicted"/>
<dbReference type="KEGG" id="mhev:MHEL_21730"/>
<dbReference type="RefSeq" id="WP_163747527.1">
    <property type="nucleotide sequence ID" value="NZ_AP022596.1"/>
</dbReference>
<evidence type="ECO:0000256" key="1">
    <source>
        <dbReference type="SAM" id="MobiDB-lite"/>
    </source>
</evidence>
<name>A0A7I7T4M1_9MYCO</name>
<keyword evidence="3" id="KW-1185">Reference proteome</keyword>